<feature type="transmembrane region" description="Helical" evidence="10">
    <location>
        <begin position="89"/>
        <end position="108"/>
    </location>
</feature>
<dbReference type="InterPro" id="IPR036837">
    <property type="entry name" value="Cation_efflux_CTD_sf"/>
</dbReference>
<keyword evidence="5" id="KW-0862">Zinc</keyword>
<keyword evidence="4 10" id="KW-0812">Transmembrane</keyword>
<dbReference type="GO" id="GO:0005886">
    <property type="term" value="C:plasma membrane"/>
    <property type="evidence" value="ECO:0007669"/>
    <property type="project" value="TreeGrafter"/>
</dbReference>
<keyword evidence="3" id="KW-0813">Transport</keyword>
<comment type="similarity">
    <text evidence="2">Belongs to the cation diffusion facilitator (CDF) transporter (TC 2.A.4) family. SLC30A subfamily.</text>
</comment>
<keyword evidence="5" id="KW-0864">Zinc transport</keyword>
<evidence type="ECO:0000256" key="1">
    <source>
        <dbReference type="ARBA" id="ARBA00004141"/>
    </source>
</evidence>
<dbReference type="RefSeq" id="WP_131310963.1">
    <property type="nucleotide sequence ID" value="NZ_SJFN01000031.1"/>
</dbReference>
<feature type="transmembrane region" description="Helical" evidence="10">
    <location>
        <begin position="115"/>
        <end position="143"/>
    </location>
</feature>
<keyword evidence="7" id="KW-0406">Ion transport</keyword>
<dbReference type="Pfam" id="PF01545">
    <property type="entry name" value="Cation_efflux"/>
    <property type="match status" value="1"/>
</dbReference>
<dbReference type="InterPro" id="IPR027469">
    <property type="entry name" value="Cation_efflux_TMD_sf"/>
</dbReference>
<dbReference type="Gene3D" id="1.20.1510.10">
    <property type="entry name" value="Cation efflux protein transmembrane domain"/>
    <property type="match status" value="1"/>
</dbReference>
<dbReference type="PANTHER" id="PTHR11562:SF17">
    <property type="entry name" value="RE54080P-RELATED"/>
    <property type="match status" value="1"/>
</dbReference>
<comment type="subcellular location">
    <subcellularLocation>
        <location evidence="1">Membrane</location>
        <topology evidence="1">Multi-pass membrane protein</topology>
    </subcellularLocation>
</comment>
<dbReference type="InterPro" id="IPR027470">
    <property type="entry name" value="Cation_efflux_CTD"/>
</dbReference>
<protein>
    <submittedName>
        <fullName evidence="13">Cation transporter</fullName>
    </submittedName>
</protein>
<evidence type="ECO:0000256" key="9">
    <source>
        <dbReference type="SAM" id="MobiDB-lite"/>
    </source>
</evidence>
<evidence type="ECO:0000256" key="8">
    <source>
        <dbReference type="ARBA" id="ARBA00023136"/>
    </source>
</evidence>
<feature type="region of interest" description="Disordered" evidence="9">
    <location>
        <begin position="1"/>
        <end position="49"/>
    </location>
</feature>
<dbReference type="NCBIfam" id="TIGR01297">
    <property type="entry name" value="CDF"/>
    <property type="match status" value="1"/>
</dbReference>
<feature type="domain" description="Cation efflux protein cytoplasmic" evidence="12">
    <location>
        <begin position="258"/>
        <end position="326"/>
    </location>
</feature>
<evidence type="ECO:0000259" key="11">
    <source>
        <dbReference type="Pfam" id="PF01545"/>
    </source>
</evidence>
<dbReference type="Pfam" id="PF16916">
    <property type="entry name" value="ZT_dimer"/>
    <property type="match status" value="1"/>
</dbReference>
<name>A0A4Q9VJX5_9HYPH</name>
<dbReference type="EMBL" id="SJFN01000031">
    <property type="protein sequence ID" value="TBW34758.1"/>
    <property type="molecule type" value="Genomic_DNA"/>
</dbReference>
<dbReference type="Proteomes" id="UP000292781">
    <property type="component" value="Unassembled WGS sequence"/>
</dbReference>
<feature type="transmembrane region" description="Helical" evidence="10">
    <location>
        <begin position="155"/>
        <end position="179"/>
    </location>
</feature>
<evidence type="ECO:0000256" key="4">
    <source>
        <dbReference type="ARBA" id="ARBA00022692"/>
    </source>
</evidence>
<feature type="transmembrane region" description="Helical" evidence="10">
    <location>
        <begin position="191"/>
        <end position="216"/>
    </location>
</feature>
<evidence type="ECO:0000313" key="14">
    <source>
        <dbReference type="Proteomes" id="UP000292781"/>
    </source>
</evidence>
<feature type="transmembrane region" description="Helical" evidence="10">
    <location>
        <begin position="56"/>
        <end position="77"/>
    </location>
</feature>
<dbReference type="PANTHER" id="PTHR11562">
    <property type="entry name" value="CATION EFFLUX PROTEIN/ ZINC TRANSPORTER"/>
    <property type="match status" value="1"/>
</dbReference>
<evidence type="ECO:0000256" key="5">
    <source>
        <dbReference type="ARBA" id="ARBA00022906"/>
    </source>
</evidence>
<dbReference type="AlphaFoldDB" id="A0A4Q9VJX5"/>
<evidence type="ECO:0000256" key="6">
    <source>
        <dbReference type="ARBA" id="ARBA00022989"/>
    </source>
</evidence>
<comment type="caution">
    <text evidence="13">The sequence shown here is derived from an EMBL/GenBank/DDBJ whole genome shotgun (WGS) entry which is preliminary data.</text>
</comment>
<dbReference type="InterPro" id="IPR002524">
    <property type="entry name" value="Cation_efflux"/>
</dbReference>
<reference evidence="13 14" key="1">
    <citation type="submission" date="2019-02" db="EMBL/GenBank/DDBJ databases">
        <title>Siculibacillus lacustris gen. nov., sp. nov., a new rosette-forming bacterium isolated from a freshwater crater lake (Lake St. Ana, Romania).</title>
        <authorList>
            <person name="Felfoldi T."/>
            <person name="Marton Z."/>
            <person name="Szabo A."/>
            <person name="Mentes A."/>
            <person name="Boka K."/>
            <person name="Marialigeti K."/>
            <person name="Mathe I."/>
            <person name="Koncz M."/>
            <person name="Schumann P."/>
            <person name="Toth E."/>
        </authorList>
    </citation>
    <scope>NUCLEOTIDE SEQUENCE [LARGE SCALE GENOMIC DNA]</scope>
    <source>
        <strain evidence="13 14">SA-279</strain>
    </source>
</reference>
<evidence type="ECO:0000256" key="7">
    <source>
        <dbReference type="ARBA" id="ARBA00023065"/>
    </source>
</evidence>
<evidence type="ECO:0000256" key="2">
    <source>
        <dbReference type="ARBA" id="ARBA00008873"/>
    </source>
</evidence>
<feature type="compositionally biased region" description="Basic and acidic residues" evidence="9">
    <location>
        <begin position="1"/>
        <end position="36"/>
    </location>
</feature>
<sequence length="340" mass="35628">MHDDHDHADHDHGHAAHGSHDHAAPAAESHDHSHAHDHGHHHGTGHSHAPTDFGRAFRVGIVLNTAFVAVEAGFGFYGNSVALLADAGHNLSDVLALIVAWIAARAAARPPSPRFTYGLAGSSIMAALFNAVVLLIAVGAIVWEAIQRLIAPEPVSGPTMIAVALVGILINGATALMFARGRDGDLNIRGVYLHMLTDAAVSAAVVLAGLTILAGAGTWIDPLMSLIVAGVVVWGTWDLLVESSALSIAAVPSRIDPVAVRAWLAERPGVAALHDLHIWAMSTTETALTAHLVMPSGHPGDAFLAETTELLRSRFAIGHATLQIETDAADWCRLAPEDVI</sequence>
<feature type="domain" description="Cation efflux protein transmembrane" evidence="11">
    <location>
        <begin position="59"/>
        <end position="244"/>
    </location>
</feature>
<keyword evidence="8 10" id="KW-0472">Membrane</keyword>
<dbReference type="OrthoDB" id="9809646at2"/>
<dbReference type="InterPro" id="IPR058533">
    <property type="entry name" value="Cation_efflux_TM"/>
</dbReference>
<gene>
    <name evidence="13" type="ORF">EYW49_17710</name>
</gene>
<dbReference type="GO" id="GO:0005385">
    <property type="term" value="F:zinc ion transmembrane transporter activity"/>
    <property type="evidence" value="ECO:0007669"/>
    <property type="project" value="TreeGrafter"/>
</dbReference>
<keyword evidence="6 10" id="KW-1133">Transmembrane helix</keyword>
<keyword evidence="14" id="KW-1185">Reference proteome</keyword>
<accession>A0A4Q9VJX5</accession>
<organism evidence="13 14">
    <name type="scientific">Siculibacillus lacustris</name>
    <dbReference type="NCBI Taxonomy" id="1549641"/>
    <lineage>
        <taxon>Bacteria</taxon>
        <taxon>Pseudomonadati</taxon>
        <taxon>Pseudomonadota</taxon>
        <taxon>Alphaproteobacteria</taxon>
        <taxon>Hyphomicrobiales</taxon>
        <taxon>Ancalomicrobiaceae</taxon>
        <taxon>Siculibacillus</taxon>
    </lineage>
</organism>
<evidence type="ECO:0000259" key="12">
    <source>
        <dbReference type="Pfam" id="PF16916"/>
    </source>
</evidence>
<dbReference type="InterPro" id="IPR050681">
    <property type="entry name" value="CDF/SLC30A"/>
</dbReference>
<dbReference type="SUPFAM" id="SSF160240">
    <property type="entry name" value="Cation efflux protein cytoplasmic domain-like"/>
    <property type="match status" value="1"/>
</dbReference>
<evidence type="ECO:0000256" key="10">
    <source>
        <dbReference type="SAM" id="Phobius"/>
    </source>
</evidence>
<proteinExistence type="inferred from homology"/>
<evidence type="ECO:0000313" key="13">
    <source>
        <dbReference type="EMBL" id="TBW34758.1"/>
    </source>
</evidence>
<evidence type="ECO:0000256" key="3">
    <source>
        <dbReference type="ARBA" id="ARBA00022448"/>
    </source>
</evidence>
<dbReference type="SUPFAM" id="SSF161111">
    <property type="entry name" value="Cation efflux protein transmembrane domain-like"/>
    <property type="match status" value="1"/>
</dbReference>